<dbReference type="Pfam" id="PF13302">
    <property type="entry name" value="Acetyltransf_3"/>
    <property type="match status" value="1"/>
</dbReference>
<dbReference type="EMBL" id="JABFUB010000005">
    <property type="protein sequence ID" value="MCG6661729.1"/>
    <property type="molecule type" value="Genomic_DNA"/>
</dbReference>
<dbReference type="Gene3D" id="3.40.630.30">
    <property type="match status" value="1"/>
</dbReference>
<reference evidence="2 4" key="2">
    <citation type="submission" date="2020-07" db="EMBL/GenBank/DDBJ databases">
        <title>Identification of Halomonas strains.</title>
        <authorList>
            <person name="Xiao Z."/>
            <person name="Shen J."/>
        </authorList>
    </citation>
    <scope>NUCLEOTIDE SEQUENCE [LARGE SCALE GENOMIC DNA]</scope>
    <source>
        <strain evidence="2 4">DSM 17331</strain>
    </source>
</reference>
<dbReference type="AlphaFoldDB" id="A0A7V9W4D0"/>
<dbReference type="RefSeq" id="WP_181516648.1">
    <property type="nucleotide sequence ID" value="NZ_JABFUB010000005.1"/>
</dbReference>
<proteinExistence type="predicted"/>
<dbReference type="Proteomes" id="UP000518091">
    <property type="component" value="Unassembled WGS sequence"/>
</dbReference>
<dbReference type="InterPro" id="IPR016181">
    <property type="entry name" value="Acyl_CoA_acyltransferase"/>
</dbReference>
<evidence type="ECO:0000313" key="2">
    <source>
        <dbReference type="EMBL" id="MBA2780823.1"/>
    </source>
</evidence>
<protein>
    <submittedName>
        <fullName evidence="2">GNAT family N-acetyltransferase</fullName>
    </submittedName>
</protein>
<organism evidence="2 4">
    <name type="scientific">Billgrantia kenyensis</name>
    <dbReference type="NCBI Taxonomy" id="321266"/>
    <lineage>
        <taxon>Bacteria</taxon>
        <taxon>Pseudomonadati</taxon>
        <taxon>Pseudomonadota</taxon>
        <taxon>Gammaproteobacteria</taxon>
        <taxon>Oceanospirillales</taxon>
        <taxon>Halomonadaceae</taxon>
        <taxon>Billgrantia</taxon>
    </lineage>
</organism>
<evidence type="ECO:0000313" key="4">
    <source>
        <dbReference type="Proteomes" id="UP000518091"/>
    </source>
</evidence>
<evidence type="ECO:0000259" key="1">
    <source>
        <dbReference type="PROSITE" id="PS51186"/>
    </source>
</evidence>
<feature type="domain" description="N-acetyltransferase" evidence="1">
    <location>
        <begin position="3"/>
        <end position="164"/>
    </location>
</feature>
<name>A0A7V9W4D0_9GAMM</name>
<keyword evidence="5" id="KW-1185">Reference proteome</keyword>
<comment type="caution">
    <text evidence="2">The sequence shown here is derived from an EMBL/GenBank/DDBJ whole genome shotgun (WGS) entry which is preliminary data.</text>
</comment>
<keyword evidence="2" id="KW-0808">Transferase</keyword>
<dbReference type="EMBL" id="JACEFT010000034">
    <property type="protein sequence ID" value="MBA2780823.1"/>
    <property type="molecule type" value="Genomic_DNA"/>
</dbReference>
<gene>
    <name evidence="2" type="ORF">H1D44_18195</name>
    <name evidence="3" type="ORF">HOP48_09215</name>
</gene>
<dbReference type="Proteomes" id="UP000814353">
    <property type="component" value="Unassembled WGS sequence"/>
</dbReference>
<dbReference type="PROSITE" id="PS51186">
    <property type="entry name" value="GNAT"/>
    <property type="match status" value="1"/>
</dbReference>
<accession>A0A7V9W4D0</accession>
<dbReference type="InterPro" id="IPR000182">
    <property type="entry name" value="GNAT_dom"/>
</dbReference>
<evidence type="ECO:0000313" key="5">
    <source>
        <dbReference type="Proteomes" id="UP000814353"/>
    </source>
</evidence>
<reference evidence="3 5" key="1">
    <citation type="submission" date="2020-05" db="EMBL/GenBank/DDBJ databases">
        <title>Comparative genomic analysis of denitrifying bacteria from Halomonas genus.</title>
        <authorList>
            <person name="Wang L."/>
            <person name="Shao Z."/>
        </authorList>
    </citation>
    <scope>NUCLEOTIDE SEQUENCE [LARGE SCALE GENOMIC DNA]</scope>
    <source>
        <strain evidence="3 5">DSM 17331</strain>
    </source>
</reference>
<sequence>MTVRLVPFSEGDLPLVEQWLSAPHVRERWGDPEENLESLCLALPSGYWRAIIEADGRKVGLVLWQHPTREELDVAGLADIPASVIDIDIMIGERGAVGRGIGSSAIRMVAEQALADVSVPFLIGCAAPDNLASQRAFAKAGFQRDREFDDVPNGIHVLMVRHRQAESKE</sequence>
<evidence type="ECO:0000313" key="3">
    <source>
        <dbReference type="EMBL" id="MCG6661729.1"/>
    </source>
</evidence>
<dbReference type="GO" id="GO:0016747">
    <property type="term" value="F:acyltransferase activity, transferring groups other than amino-acyl groups"/>
    <property type="evidence" value="ECO:0007669"/>
    <property type="project" value="InterPro"/>
</dbReference>
<dbReference type="SUPFAM" id="SSF55729">
    <property type="entry name" value="Acyl-CoA N-acyltransferases (Nat)"/>
    <property type="match status" value="1"/>
</dbReference>